<sequence>MTINKGYDMILGDSNPDTRTLTDGSLFHGYFHKYGDIWLAITFWCTVSCTLTYLLSGFIASIILRRSKLSPFIPIFTAVFGVAIGISFGGISATIIAAIYRSASFLLEWYFGVAWGVGLTILHVILAFTLRLLQV</sequence>
<dbReference type="EMBL" id="ADBJ01000010">
    <property type="protein sequence ID" value="EFA84048.1"/>
    <property type="molecule type" value="Genomic_DNA"/>
</dbReference>
<feature type="transmembrane region" description="Helical" evidence="6">
    <location>
        <begin position="37"/>
        <end position="63"/>
    </location>
</feature>
<dbReference type="AlphaFoldDB" id="D3B400"/>
<comment type="caution">
    <text evidence="7">The sequence shown here is derived from an EMBL/GenBank/DDBJ whole genome shotgun (WGS) entry which is preliminary data.</text>
</comment>
<evidence type="ECO:0000256" key="4">
    <source>
        <dbReference type="ARBA" id="ARBA00022989"/>
    </source>
</evidence>
<dbReference type="GO" id="GO:0016020">
    <property type="term" value="C:membrane"/>
    <property type="evidence" value="ECO:0007669"/>
    <property type="project" value="UniProtKB-SubCell"/>
</dbReference>
<name>D3B400_HETP5</name>
<feature type="transmembrane region" description="Helical" evidence="6">
    <location>
        <begin position="75"/>
        <end position="100"/>
    </location>
</feature>
<dbReference type="OMA" id="VEMWYHI"/>
<evidence type="ECO:0000256" key="6">
    <source>
        <dbReference type="SAM" id="Phobius"/>
    </source>
</evidence>
<keyword evidence="4 6" id="KW-1133">Transmembrane helix</keyword>
<comment type="similarity">
    <text evidence="2">Belongs to the TMEM170 family.</text>
</comment>
<evidence type="ECO:0000256" key="3">
    <source>
        <dbReference type="ARBA" id="ARBA00022692"/>
    </source>
</evidence>
<evidence type="ECO:0000256" key="1">
    <source>
        <dbReference type="ARBA" id="ARBA00004141"/>
    </source>
</evidence>
<dbReference type="Pfam" id="PF10190">
    <property type="entry name" value="Tmemb_170"/>
    <property type="match status" value="1"/>
</dbReference>
<protein>
    <submittedName>
        <fullName evidence="7">Transmembrane protein</fullName>
    </submittedName>
</protein>
<dbReference type="InParanoid" id="D3B400"/>
<evidence type="ECO:0000256" key="5">
    <source>
        <dbReference type="ARBA" id="ARBA00023136"/>
    </source>
</evidence>
<dbReference type="GeneID" id="31358644"/>
<gene>
    <name evidence="7" type="primary">tmem170</name>
    <name evidence="7" type="ORF">PPL_03121</name>
</gene>
<keyword evidence="3 6" id="KW-0812">Transmembrane</keyword>
<reference evidence="7 8" key="1">
    <citation type="journal article" date="2011" name="Genome Res.">
        <title>Phylogeny-wide analysis of social amoeba genomes highlights ancient origins for complex intercellular communication.</title>
        <authorList>
            <person name="Heidel A.J."/>
            <person name="Lawal H.M."/>
            <person name="Felder M."/>
            <person name="Schilde C."/>
            <person name="Helps N.R."/>
            <person name="Tunggal B."/>
            <person name="Rivero F."/>
            <person name="John U."/>
            <person name="Schleicher M."/>
            <person name="Eichinger L."/>
            <person name="Platzer M."/>
            <person name="Noegel A.A."/>
            <person name="Schaap P."/>
            <person name="Gloeckner G."/>
        </authorList>
    </citation>
    <scope>NUCLEOTIDE SEQUENCE [LARGE SCALE GENOMIC DNA]</scope>
    <source>
        <strain evidence="8">ATCC 26659 / Pp 5 / PN500</strain>
    </source>
</reference>
<dbReference type="RefSeq" id="XP_020436165.1">
    <property type="nucleotide sequence ID" value="XM_020574093.1"/>
</dbReference>
<dbReference type="Proteomes" id="UP000001396">
    <property type="component" value="Unassembled WGS sequence"/>
</dbReference>
<dbReference type="InterPro" id="IPR019334">
    <property type="entry name" value="TMEM170A/B/YPR153W-like"/>
</dbReference>
<evidence type="ECO:0000256" key="2">
    <source>
        <dbReference type="ARBA" id="ARBA00006325"/>
    </source>
</evidence>
<keyword evidence="8" id="KW-1185">Reference proteome</keyword>
<organism evidence="7 8">
    <name type="scientific">Heterostelium pallidum (strain ATCC 26659 / Pp 5 / PN500)</name>
    <name type="common">Cellular slime mold</name>
    <name type="synonym">Polysphondylium pallidum</name>
    <dbReference type="NCBI Taxonomy" id="670386"/>
    <lineage>
        <taxon>Eukaryota</taxon>
        <taxon>Amoebozoa</taxon>
        <taxon>Evosea</taxon>
        <taxon>Eumycetozoa</taxon>
        <taxon>Dictyostelia</taxon>
        <taxon>Acytosteliales</taxon>
        <taxon>Acytosteliaceae</taxon>
        <taxon>Heterostelium</taxon>
    </lineage>
</organism>
<feature type="transmembrane region" description="Helical" evidence="6">
    <location>
        <begin position="112"/>
        <end position="133"/>
    </location>
</feature>
<accession>D3B400</accession>
<comment type="subcellular location">
    <subcellularLocation>
        <location evidence="1">Membrane</location>
        <topology evidence="1">Multi-pass membrane protein</topology>
    </subcellularLocation>
</comment>
<dbReference type="PANTHER" id="PTHR22779">
    <property type="entry name" value="SD17342P"/>
    <property type="match status" value="1"/>
</dbReference>
<keyword evidence="5 6" id="KW-0472">Membrane</keyword>
<evidence type="ECO:0000313" key="8">
    <source>
        <dbReference type="Proteomes" id="UP000001396"/>
    </source>
</evidence>
<proteinExistence type="inferred from homology"/>
<evidence type="ECO:0000313" key="7">
    <source>
        <dbReference type="EMBL" id="EFA84048.1"/>
    </source>
</evidence>
<dbReference type="PANTHER" id="PTHR22779:SF6">
    <property type="entry name" value="SD17342P"/>
    <property type="match status" value="1"/>
</dbReference>